<dbReference type="OrthoDB" id="5598695at2759"/>
<dbReference type="FunFam" id="1.10.10.10:FF:000087">
    <property type="entry name" value="Transcriptional adapter 2"/>
    <property type="match status" value="1"/>
</dbReference>
<dbReference type="InterPro" id="IPR036388">
    <property type="entry name" value="WH-like_DNA-bd_sf"/>
</dbReference>
<dbReference type="Pfam" id="PF04433">
    <property type="entry name" value="SWIRM"/>
    <property type="match status" value="1"/>
</dbReference>
<dbReference type="AlphaFoldDB" id="A0A9N9BJH7"/>
<organism evidence="3 4">
    <name type="scientific">Acaulospora morrowiae</name>
    <dbReference type="NCBI Taxonomy" id="94023"/>
    <lineage>
        <taxon>Eukaryota</taxon>
        <taxon>Fungi</taxon>
        <taxon>Fungi incertae sedis</taxon>
        <taxon>Mucoromycota</taxon>
        <taxon>Glomeromycotina</taxon>
        <taxon>Glomeromycetes</taxon>
        <taxon>Diversisporales</taxon>
        <taxon>Acaulosporaceae</taxon>
        <taxon>Acaulospora</taxon>
    </lineage>
</organism>
<evidence type="ECO:0000256" key="1">
    <source>
        <dbReference type="SAM" id="MobiDB-lite"/>
    </source>
</evidence>
<dbReference type="Proteomes" id="UP000789342">
    <property type="component" value="Unassembled WGS sequence"/>
</dbReference>
<protein>
    <submittedName>
        <fullName evidence="3">421_t:CDS:1</fullName>
    </submittedName>
</protein>
<evidence type="ECO:0000259" key="2">
    <source>
        <dbReference type="PROSITE" id="PS50934"/>
    </source>
</evidence>
<dbReference type="EMBL" id="CAJVPV010004318">
    <property type="protein sequence ID" value="CAG8570957.1"/>
    <property type="molecule type" value="Genomic_DNA"/>
</dbReference>
<sequence>MKASIMSITPPRIYTMMNNLNNIQDNYPMTPSDSGEIPLNNAKSSRKSRWRLSEVPPEIMQLITPPNSETSGSPVGFSLSSPCTPYSTSTQMSENLCATPPAEISKSCTRKRPRKNPYPVRSPDKDTDDDSMCFRINVYEIYKKNPKALLDKPSYKRKTGYRRIKSIIDSKIDKTQPPPPPMPFDELMGNLEDLDLSYNFLDTIDRPKITWRGVESNIESQVHSEVLHRVEAKACSILRLTPEQYLNSKLIILTAAKEYRERLMPFRKVDAQRIVRIDVNKACKLWEFFSQAGWI</sequence>
<comment type="caution">
    <text evidence="3">The sequence shown here is derived from an EMBL/GenBank/DDBJ whole genome shotgun (WGS) entry which is preliminary data.</text>
</comment>
<feature type="region of interest" description="Disordered" evidence="1">
    <location>
        <begin position="104"/>
        <end position="129"/>
    </location>
</feature>
<proteinExistence type="predicted"/>
<dbReference type="InterPro" id="IPR007526">
    <property type="entry name" value="SWIRM"/>
</dbReference>
<dbReference type="GO" id="GO:0010468">
    <property type="term" value="P:regulation of gene expression"/>
    <property type="evidence" value="ECO:0007669"/>
    <property type="project" value="UniProtKB-ARBA"/>
</dbReference>
<evidence type="ECO:0000313" key="3">
    <source>
        <dbReference type="EMBL" id="CAG8570957.1"/>
    </source>
</evidence>
<dbReference type="PROSITE" id="PS50934">
    <property type="entry name" value="SWIRM"/>
    <property type="match status" value="1"/>
</dbReference>
<dbReference type="Gene3D" id="1.10.10.10">
    <property type="entry name" value="Winged helix-like DNA-binding domain superfamily/Winged helix DNA-binding domain"/>
    <property type="match status" value="1"/>
</dbReference>
<keyword evidence="4" id="KW-1185">Reference proteome</keyword>
<dbReference type="InterPro" id="IPR009057">
    <property type="entry name" value="Homeodomain-like_sf"/>
</dbReference>
<name>A0A9N9BJH7_9GLOM</name>
<dbReference type="SUPFAM" id="SSF46689">
    <property type="entry name" value="Homeodomain-like"/>
    <property type="match status" value="1"/>
</dbReference>
<feature type="domain" description="SWIRM" evidence="2">
    <location>
        <begin position="207"/>
        <end position="295"/>
    </location>
</feature>
<accession>A0A9N9BJH7</accession>
<evidence type="ECO:0000313" key="4">
    <source>
        <dbReference type="Proteomes" id="UP000789342"/>
    </source>
</evidence>
<reference evidence="3" key="1">
    <citation type="submission" date="2021-06" db="EMBL/GenBank/DDBJ databases">
        <authorList>
            <person name="Kallberg Y."/>
            <person name="Tangrot J."/>
            <person name="Rosling A."/>
        </authorList>
    </citation>
    <scope>NUCLEOTIDE SEQUENCE</scope>
    <source>
        <strain evidence="3">CL551</strain>
    </source>
</reference>
<gene>
    <name evidence="3" type="ORF">AMORRO_LOCUS6465</name>
</gene>